<keyword evidence="4" id="KW-0862">Zinc</keyword>
<reference evidence="7 8" key="1">
    <citation type="submission" date="2021-07" db="EMBL/GenBank/DDBJ databases">
        <authorList>
            <person name="Palmer J.M."/>
        </authorList>
    </citation>
    <scope>NUCLEOTIDE SEQUENCE [LARGE SCALE GENOMIC DNA]</scope>
    <source>
        <strain evidence="7 8">AT_MEX2019</strain>
        <tissue evidence="7">Muscle</tissue>
    </source>
</reference>
<name>A0ABU7C1H1_9TELE</name>
<gene>
    <name evidence="7" type="ORF">ATANTOWER_021368</name>
</gene>
<evidence type="ECO:0000313" key="8">
    <source>
        <dbReference type="Proteomes" id="UP001345963"/>
    </source>
</evidence>
<keyword evidence="2" id="KW-0677">Repeat</keyword>
<evidence type="ECO:0000256" key="2">
    <source>
        <dbReference type="ARBA" id="ARBA00022737"/>
    </source>
</evidence>
<keyword evidence="1" id="KW-0479">Metal-binding</keyword>
<dbReference type="EMBL" id="JAHUTI010073423">
    <property type="protein sequence ID" value="MED6256175.1"/>
    <property type="molecule type" value="Genomic_DNA"/>
</dbReference>
<dbReference type="Gene3D" id="3.30.160.60">
    <property type="entry name" value="Classic Zinc Finger"/>
    <property type="match status" value="2"/>
</dbReference>
<sequence>AFHSIMSVITWEVDAGHVLVNKQRTSVLDHEILNSVDIKEEQEEPEPDHITEEPEHRVIKEEQVELCIFQDEGQILVKQETDTSMVTSADGEIFHSEPELQQMIETKEEPEPVQIKQEHEQLCSSQDEEQPHVFEFCDDSFIQHSDLDNHVIIPHTDEKPFSCLTCGRGFNKQYNLTVHMRTHTAVQDIAASAGDF</sequence>
<evidence type="ECO:0000259" key="6">
    <source>
        <dbReference type="PROSITE" id="PS50157"/>
    </source>
</evidence>
<evidence type="ECO:0000256" key="3">
    <source>
        <dbReference type="ARBA" id="ARBA00022771"/>
    </source>
</evidence>
<dbReference type="SMART" id="SM00355">
    <property type="entry name" value="ZnF_C2H2"/>
    <property type="match status" value="1"/>
</dbReference>
<proteinExistence type="predicted"/>
<comment type="caution">
    <text evidence="7">The sequence shown here is derived from an EMBL/GenBank/DDBJ whole genome shotgun (WGS) entry which is preliminary data.</text>
</comment>
<organism evidence="7 8">
    <name type="scientific">Ataeniobius toweri</name>
    <dbReference type="NCBI Taxonomy" id="208326"/>
    <lineage>
        <taxon>Eukaryota</taxon>
        <taxon>Metazoa</taxon>
        <taxon>Chordata</taxon>
        <taxon>Craniata</taxon>
        <taxon>Vertebrata</taxon>
        <taxon>Euteleostomi</taxon>
        <taxon>Actinopterygii</taxon>
        <taxon>Neopterygii</taxon>
        <taxon>Teleostei</taxon>
        <taxon>Neoteleostei</taxon>
        <taxon>Acanthomorphata</taxon>
        <taxon>Ovalentaria</taxon>
        <taxon>Atherinomorphae</taxon>
        <taxon>Cyprinodontiformes</taxon>
        <taxon>Goodeidae</taxon>
        <taxon>Ataeniobius</taxon>
    </lineage>
</organism>
<evidence type="ECO:0000256" key="5">
    <source>
        <dbReference type="PROSITE-ProRule" id="PRU00042"/>
    </source>
</evidence>
<dbReference type="PANTHER" id="PTHR23235">
    <property type="entry name" value="KRUEPPEL-LIKE TRANSCRIPTION FACTOR"/>
    <property type="match status" value="1"/>
</dbReference>
<dbReference type="PROSITE" id="PS50157">
    <property type="entry name" value="ZINC_FINGER_C2H2_2"/>
    <property type="match status" value="2"/>
</dbReference>
<feature type="non-terminal residue" evidence="7">
    <location>
        <position position="1"/>
    </location>
</feature>
<dbReference type="PROSITE" id="PS00028">
    <property type="entry name" value="ZINC_FINGER_C2H2_1"/>
    <property type="match status" value="1"/>
</dbReference>
<evidence type="ECO:0000256" key="1">
    <source>
        <dbReference type="ARBA" id="ARBA00022723"/>
    </source>
</evidence>
<protein>
    <recommendedName>
        <fullName evidence="6">C2H2-type domain-containing protein</fullName>
    </recommendedName>
</protein>
<dbReference type="PANTHER" id="PTHR23235:SF120">
    <property type="entry name" value="KRUPPEL-LIKE FACTOR 15"/>
    <property type="match status" value="1"/>
</dbReference>
<dbReference type="Proteomes" id="UP001345963">
    <property type="component" value="Unassembled WGS sequence"/>
</dbReference>
<feature type="domain" description="C2H2-type" evidence="6">
    <location>
        <begin position="161"/>
        <end position="188"/>
    </location>
</feature>
<dbReference type="InterPro" id="IPR013087">
    <property type="entry name" value="Znf_C2H2_type"/>
</dbReference>
<feature type="domain" description="C2H2-type" evidence="6">
    <location>
        <begin position="132"/>
        <end position="160"/>
    </location>
</feature>
<evidence type="ECO:0000313" key="7">
    <source>
        <dbReference type="EMBL" id="MED6256175.1"/>
    </source>
</evidence>
<evidence type="ECO:0000256" key="4">
    <source>
        <dbReference type="ARBA" id="ARBA00022833"/>
    </source>
</evidence>
<keyword evidence="3 5" id="KW-0863">Zinc-finger</keyword>
<dbReference type="Pfam" id="PF00096">
    <property type="entry name" value="zf-C2H2"/>
    <property type="match status" value="1"/>
</dbReference>
<dbReference type="InterPro" id="IPR036236">
    <property type="entry name" value="Znf_C2H2_sf"/>
</dbReference>
<dbReference type="SUPFAM" id="SSF57667">
    <property type="entry name" value="beta-beta-alpha zinc fingers"/>
    <property type="match status" value="1"/>
</dbReference>
<accession>A0ABU7C1H1</accession>
<keyword evidence="8" id="KW-1185">Reference proteome</keyword>